<organism evidence="2 3">
    <name type="scientific">Microcella putealis</name>
    <dbReference type="NCBI Taxonomy" id="337005"/>
    <lineage>
        <taxon>Bacteria</taxon>
        <taxon>Bacillati</taxon>
        <taxon>Actinomycetota</taxon>
        <taxon>Actinomycetes</taxon>
        <taxon>Micrococcales</taxon>
        <taxon>Microbacteriaceae</taxon>
        <taxon>Microcella</taxon>
    </lineage>
</organism>
<dbReference type="Proteomes" id="UP000293519">
    <property type="component" value="Unassembled WGS sequence"/>
</dbReference>
<keyword evidence="3" id="KW-1185">Reference proteome</keyword>
<sequence length="124" mass="13337">MRGLIANLELDVRSGRDIPFGGDDPLARLSITEGAVREVVRGAGDQVPGVLVGSVRLLGDVTTAGEVIDVDVRISVALIEPIPDIAQQVRNRVATALLTHTELRVGRIDVTVDDVHQLIREDRS</sequence>
<dbReference type="InterPro" id="IPR005531">
    <property type="entry name" value="Asp23"/>
</dbReference>
<evidence type="ECO:0000256" key="1">
    <source>
        <dbReference type="ARBA" id="ARBA00005721"/>
    </source>
</evidence>
<dbReference type="EMBL" id="SGWW01000001">
    <property type="protein sequence ID" value="RZS59278.1"/>
    <property type="molecule type" value="Genomic_DNA"/>
</dbReference>
<comment type="caution">
    <text evidence="2">The sequence shown here is derived from an EMBL/GenBank/DDBJ whole genome shotgun (WGS) entry which is preliminary data.</text>
</comment>
<proteinExistence type="inferred from homology"/>
<evidence type="ECO:0000313" key="2">
    <source>
        <dbReference type="EMBL" id="RZS59278.1"/>
    </source>
</evidence>
<comment type="similarity">
    <text evidence="1">Belongs to the asp23 family.</text>
</comment>
<dbReference type="Pfam" id="PF03780">
    <property type="entry name" value="Asp23"/>
    <property type="match status" value="1"/>
</dbReference>
<reference evidence="2 3" key="1">
    <citation type="journal article" date="2015" name="Stand. Genomic Sci.">
        <title>Genomic Encyclopedia of Bacterial and Archaeal Type Strains, Phase III: the genomes of soil and plant-associated and newly described type strains.</title>
        <authorList>
            <person name="Whitman W.B."/>
            <person name="Woyke T."/>
            <person name="Klenk H.P."/>
            <person name="Zhou Y."/>
            <person name="Lilburn T.G."/>
            <person name="Beck B.J."/>
            <person name="De Vos P."/>
            <person name="Vandamme P."/>
            <person name="Eisen J.A."/>
            <person name="Garrity G."/>
            <person name="Hugenholtz P."/>
            <person name="Kyrpides N.C."/>
        </authorList>
    </citation>
    <scope>NUCLEOTIDE SEQUENCE [LARGE SCALE GENOMIC DNA]</scope>
    <source>
        <strain evidence="2 3">CV2</strain>
    </source>
</reference>
<accession>A0A4Q7LYI5</accession>
<dbReference type="AlphaFoldDB" id="A0A4Q7LYI5"/>
<evidence type="ECO:0000313" key="3">
    <source>
        <dbReference type="Proteomes" id="UP000293519"/>
    </source>
</evidence>
<dbReference type="RefSeq" id="WP_130484379.1">
    <property type="nucleotide sequence ID" value="NZ_SGWW01000001.1"/>
</dbReference>
<protein>
    <submittedName>
        <fullName evidence="2">Putative alkaline shock family protein YloU</fullName>
    </submittedName>
</protein>
<name>A0A4Q7LYI5_9MICO</name>
<gene>
    <name evidence="2" type="ORF">EV141_0498</name>
</gene>
<dbReference type="OrthoDB" id="4953969at2"/>